<dbReference type="AlphaFoldDB" id="A0AAV7W2V1"/>
<dbReference type="EMBL" id="JANPWB010000002">
    <property type="protein sequence ID" value="KAJ1208207.1"/>
    <property type="molecule type" value="Genomic_DNA"/>
</dbReference>
<gene>
    <name evidence="2" type="ORF">NDU88_003593</name>
</gene>
<evidence type="ECO:0000256" key="1">
    <source>
        <dbReference type="SAM" id="Phobius"/>
    </source>
</evidence>
<keyword evidence="1" id="KW-0812">Transmembrane</keyword>
<evidence type="ECO:0000313" key="2">
    <source>
        <dbReference type="EMBL" id="KAJ1208207.1"/>
    </source>
</evidence>
<feature type="transmembrane region" description="Helical" evidence="1">
    <location>
        <begin position="70"/>
        <end position="89"/>
    </location>
</feature>
<keyword evidence="3" id="KW-1185">Reference proteome</keyword>
<organism evidence="2 3">
    <name type="scientific">Pleurodeles waltl</name>
    <name type="common">Iberian ribbed newt</name>
    <dbReference type="NCBI Taxonomy" id="8319"/>
    <lineage>
        <taxon>Eukaryota</taxon>
        <taxon>Metazoa</taxon>
        <taxon>Chordata</taxon>
        <taxon>Craniata</taxon>
        <taxon>Vertebrata</taxon>
        <taxon>Euteleostomi</taxon>
        <taxon>Amphibia</taxon>
        <taxon>Batrachia</taxon>
        <taxon>Caudata</taxon>
        <taxon>Salamandroidea</taxon>
        <taxon>Salamandridae</taxon>
        <taxon>Pleurodelinae</taxon>
        <taxon>Pleurodeles</taxon>
    </lineage>
</organism>
<reference evidence="2" key="1">
    <citation type="journal article" date="2022" name="bioRxiv">
        <title>Sequencing and chromosome-scale assembly of the giantPleurodeles waltlgenome.</title>
        <authorList>
            <person name="Brown T."/>
            <person name="Elewa A."/>
            <person name="Iarovenko S."/>
            <person name="Subramanian E."/>
            <person name="Araus A.J."/>
            <person name="Petzold A."/>
            <person name="Susuki M."/>
            <person name="Suzuki K.-i.T."/>
            <person name="Hayashi T."/>
            <person name="Toyoda A."/>
            <person name="Oliveira C."/>
            <person name="Osipova E."/>
            <person name="Leigh N.D."/>
            <person name="Simon A."/>
            <person name="Yun M.H."/>
        </authorList>
    </citation>
    <scope>NUCLEOTIDE SEQUENCE</scope>
    <source>
        <strain evidence="2">20211129_DDA</strain>
        <tissue evidence="2">Liver</tissue>
    </source>
</reference>
<keyword evidence="1" id="KW-1133">Transmembrane helix</keyword>
<protein>
    <submittedName>
        <fullName evidence="2">Uncharacterized protein</fullName>
    </submittedName>
</protein>
<evidence type="ECO:0000313" key="3">
    <source>
        <dbReference type="Proteomes" id="UP001066276"/>
    </source>
</evidence>
<name>A0AAV7W2V1_PLEWA</name>
<accession>A0AAV7W2V1</accession>
<keyword evidence="1" id="KW-0472">Membrane</keyword>
<dbReference type="Proteomes" id="UP001066276">
    <property type="component" value="Chromosome 1_2"/>
</dbReference>
<sequence>MHTGNKSLKAAPPRVVRFVRLAAPPKIGAVTARPRLPLALRSLGRVRDVNHPAPTSQRQRATLSQIGSSLLSNVPILVMCVAAVFGSWLGRHPGTYQI</sequence>
<proteinExistence type="predicted"/>
<comment type="caution">
    <text evidence="2">The sequence shown here is derived from an EMBL/GenBank/DDBJ whole genome shotgun (WGS) entry which is preliminary data.</text>
</comment>